<gene>
    <name evidence="15" type="ORF">GGC33_00680</name>
</gene>
<dbReference type="InterPro" id="IPR013785">
    <property type="entry name" value="Aldolase_TIM"/>
</dbReference>
<dbReference type="Gene3D" id="3.20.20.70">
    <property type="entry name" value="Aldolase class I"/>
    <property type="match status" value="1"/>
</dbReference>
<keyword evidence="7 12" id="KW-0328">Glycosyltransferase</keyword>
<evidence type="ECO:0000313" key="16">
    <source>
        <dbReference type="Proteomes" id="UP000437131"/>
    </source>
</evidence>
<dbReference type="InterPro" id="IPR037128">
    <property type="entry name" value="Quinolinate_PRibosylTase_N_sf"/>
</dbReference>
<evidence type="ECO:0000256" key="3">
    <source>
        <dbReference type="ARBA" id="ARBA00009400"/>
    </source>
</evidence>
<dbReference type="Pfam" id="PF01729">
    <property type="entry name" value="QRPTase_C"/>
    <property type="match status" value="1"/>
</dbReference>
<evidence type="ECO:0000256" key="10">
    <source>
        <dbReference type="ARBA" id="ARBA00047445"/>
    </source>
</evidence>
<feature type="domain" description="Quinolinate phosphoribosyl transferase N-terminal" evidence="14">
    <location>
        <begin position="24"/>
        <end position="109"/>
    </location>
</feature>
<evidence type="ECO:0000256" key="2">
    <source>
        <dbReference type="ARBA" id="ARBA00004893"/>
    </source>
</evidence>
<dbReference type="InterPro" id="IPR036068">
    <property type="entry name" value="Nicotinate_pribotase-like_C"/>
</dbReference>
<dbReference type="Gene3D" id="3.90.1170.20">
    <property type="entry name" value="Quinolinate phosphoribosyl transferase, N-terminal domain"/>
    <property type="match status" value="1"/>
</dbReference>
<dbReference type="GO" id="GO:0005737">
    <property type="term" value="C:cytoplasm"/>
    <property type="evidence" value="ECO:0007669"/>
    <property type="project" value="TreeGrafter"/>
</dbReference>
<dbReference type="PANTHER" id="PTHR32179">
    <property type="entry name" value="NICOTINATE-NUCLEOTIDE PYROPHOSPHORYLASE [CARBOXYLATING]"/>
    <property type="match status" value="1"/>
</dbReference>
<dbReference type="InterPro" id="IPR027277">
    <property type="entry name" value="NadC/ModD"/>
</dbReference>
<proteinExistence type="inferred from homology"/>
<comment type="subunit">
    <text evidence="4">Hexamer formed by 3 homodimers.</text>
</comment>
<evidence type="ECO:0000259" key="14">
    <source>
        <dbReference type="Pfam" id="PF02749"/>
    </source>
</evidence>
<protein>
    <recommendedName>
        <fullName evidence="11">Probable nicotinate-nucleotide pyrophosphorylase [carboxylating]</fullName>
        <ecNumber evidence="5">2.4.2.19</ecNumber>
    </recommendedName>
    <alternativeName>
        <fullName evidence="9">Quinolinate phosphoribosyltransferase [decarboxylating]</fullName>
    </alternativeName>
</protein>
<dbReference type="AlphaFoldDB" id="A0A844GPF8"/>
<dbReference type="GO" id="GO:0004514">
    <property type="term" value="F:nicotinate-nucleotide diphosphorylase (carboxylating) activity"/>
    <property type="evidence" value="ECO:0007669"/>
    <property type="project" value="UniProtKB-EC"/>
</dbReference>
<sequence length="280" mass="30691">MIPNPLILDTLIKDWLLEDIGRGDRTTESIFADNKIGKAHWIIKETGVIAGLPIAEKVFEILDPMAKCERLVLEGEKQEKGTKILTIEGKISALLTGERVALNLVMRLSGIATEARKYVEAIRDYPTKLVDTRKTIPGLRILEKYASAVGGATNHRIGLDDGIMIKDNHIQGAGGIKEAVDKVRKNMPYPLSIEVETSDLTQVEDAIASGVEIIMLDNMAIETMKEAVKLIRKSNPLTKIEASGNVTLDNIQAIAATGVDYISTSAPITRSSWLDISMRM</sequence>
<evidence type="ECO:0000259" key="13">
    <source>
        <dbReference type="Pfam" id="PF01729"/>
    </source>
</evidence>
<comment type="function">
    <text evidence="1">Involved in the catabolism of quinolinic acid (QA).</text>
</comment>
<evidence type="ECO:0000256" key="7">
    <source>
        <dbReference type="ARBA" id="ARBA00022676"/>
    </source>
</evidence>
<dbReference type="RefSeq" id="WP_155082394.1">
    <property type="nucleotide sequence ID" value="NZ_WMIA01000001.1"/>
</dbReference>
<reference evidence="15 16" key="1">
    <citation type="submission" date="2019-11" db="EMBL/GenBank/DDBJ databases">
        <title>Isolation of a new High Light Tolerant Cyanobacteria.</title>
        <authorList>
            <person name="Dobson Z."/>
            <person name="Vaughn N."/>
            <person name="Vaughn M."/>
            <person name="Fromme P."/>
            <person name="Mazor Y."/>
        </authorList>
    </citation>
    <scope>NUCLEOTIDE SEQUENCE [LARGE SCALE GENOMIC DNA]</scope>
    <source>
        <strain evidence="15 16">0216</strain>
    </source>
</reference>
<dbReference type="PANTHER" id="PTHR32179:SF3">
    <property type="entry name" value="NICOTINATE-NUCLEOTIDE PYROPHOSPHORYLASE [CARBOXYLATING]"/>
    <property type="match status" value="1"/>
</dbReference>
<evidence type="ECO:0000256" key="11">
    <source>
        <dbReference type="ARBA" id="ARBA00069173"/>
    </source>
</evidence>
<name>A0A844GPF8_9CHRO</name>
<organism evidence="15 16">
    <name type="scientific">Cyanobacterium aponinum 0216</name>
    <dbReference type="NCBI Taxonomy" id="2676140"/>
    <lineage>
        <taxon>Bacteria</taxon>
        <taxon>Bacillati</taxon>
        <taxon>Cyanobacteriota</taxon>
        <taxon>Cyanophyceae</taxon>
        <taxon>Oscillatoriophycideae</taxon>
        <taxon>Chroococcales</taxon>
        <taxon>Geminocystaceae</taxon>
        <taxon>Cyanobacterium</taxon>
    </lineage>
</organism>
<dbReference type="PIRSF" id="PIRSF006250">
    <property type="entry name" value="NadC_ModD"/>
    <property type="match status" value="1"/>
</dbReference>
<dbReference type="GO" id="GO:0009435">
    <property type="term" value="P:NAD+ biosynthetic process"/>
    <property type="evidence" value="ECO:0007669"/>
    <property type="project" value="UniProtKB-UniPathway"/>
</dbReference>
<evidence type="ECO:0000256" key="5">
    <source>
        <dbReference type="ARBA" id="ARBA00011944"/>
    </source>
</evidence>
<evidence type="ECO:0000256" key="1">
    <source>
        <dbReference type="ARBA" id="ARBA00003237"/>
    </source>
</evidence>
<evidence type="ECO:0000256" key="9">
    <source>
        <dbReference type="ARBA" id="ARBA00033102"/>
    </source>
</evidence>
<dbReference type="GO" id="GO:0034213">
    <property type="term" value="P:quinolinate catabolic process"/>
    <property type="evidence" value="ECO:0007669"/>
    <property type="project" value="TreeGrafter"/>
</dbReference>
<dbReference type="Pfam" id="PF02749">
    <property type="entry name" value="QRPTase_N"/>
    <property type="match status" value="1"/>
</dbReference>
<keyword evidence="8 12" id="KW-0808">Transferase</keyword>
<dbReference type="InterPro" id="IPR002638">
    <property type="entry name" value="Quinolinate_PRibosylTrfase_C"/>
</dbReference>
<dbReference type="EC" id="2.4.2.19" evidence="5"/>
<accession>A0A844GPF8</accession>
<dbReference type="EMBL" id="WMIA01000001">
    <property type="protein sequence ID" value="MTF37453.1"/>
    <property type="molecule type" value="Genomic_DNA"/>
</dbReference>
<dbReference type="InterPro" id="IPR022412">
    <property type="entry name" value="Quinolinate_PRibosylTrfase_N"/>
</dbReference>
<comment type="similarity">
    <text evidence="3 12">Belongs to the NadC/ModD family.</text>
</comment>
<keyword evidence="6" id="KW-0662">Pyridine nucleotide biosynthesis</keyword>
<dbReference type="NCBIfam" id="TIGR00078">
    <property type="entry name" value="nadC"/>
    <property type="match status" value="1"/>
</dbReference>
<dbReference type="SUPFAM" id="SSF54675">
    <property type="entry name" value="Nicotinate/Quinolinate PRTase N-terminal domain-like"/>
    <property type="match status" value="1"/>
</dbReference>
<evidence type="ECO:0000256" key="12">
    <source>
        <dbReference type="PIRNR" id="PIRNR006250"/>
    </source>
</evidence>
<comment type="caution">
    <text evidence="15">The sequence shown here is derived from an EMBL/GenBank/DDBJ whole genome shotgun (WGS) entry which is preliminary data.</text>
</comment>
<evidence type="ECO:0000256" key="4">
    <source>
        <dbReference type="ARBA" id="ARBA00011218"/>
    </source>
</evidence>
<comment type="catalytic activity">
    <reaction evidence="10">
        <text>nicotinate beta-D-ribonucleotide + CO2 + diphosphate = quinolinate + 5-phospho-alpha-D-ribose 1-diphosphate + 2 H(+)</text>
        <dbReference type="Rhea" id="RHEA:12733"/>
        <dbReference type="ChEBI" id="CHEBI:15378"/>
        <dbReference type="ChEBI" id="CHEBI:16526"/>
        <dbReference type="ChEBI" id="CHEBI:29959"/>
        <dbReference type="ChEBI" id="CHEBI:33019"/>
        <dbReference type="ChEBI" id="CHEBI:57502"/>
        <dbReference type="ChEBI" id="CHEBI:58017"/>
        <dbReference type="EC" id="2.4.2.19"/>
    </reaction>
</comment>
<evidence type="ECO:0000256" key="8">
    <source>
        <dbReference type="ARBA" id="ARBA00022679"/>
    </source>
</evidence>
<dbReference type="CDD" id="cd01572">
    <property type="entry name" value="QPRTase"/>
    <property type="match status" value="1"/>
</dbReference>
<evidence type="ECO:0000313" key="15">
    <source>
        <dbReference type="EMBL" id="MTF37453.1"/>
    </source>
</evidence>
<evidence type="ECO:0000256" key="6">
    <source>
        <dbReference type="ARBA" id="ARBA00022642"/>
    </source>
</evidence>
<comment type="pathway">
    <text evidence="2">Cofactor biosynthesis; NAD(+) biosynthesis; nicotinate D-ribonucleotide from quinolinate: step 1/1.</text>
</comment>
<dbReference type="FunFam" id="3.20.20.70:FF:000030">
    <property type="entry name" value="Nicotinate-nucleotide pyrophosphorylase, carboxylating"/>
    <property type="match status" value="1"/>
</dbReference>
<feature type="domain" description="Quinolinate phosphoribosyl transferase C-terminal" evidence="13">
    <location>
        <begin position="111"/>
        <end position="279"/>
    </location>
</feature>
<dbReference type="FunFam" id="3.90.1170.20:FF:000001">
    <property type="entry name" value="Nicotinate-nucleotide diphosphorylase (Carboxylating)"/>
    <property type="match status" value="1"/>
</dbReference>
<dbReference type="Proteomes" id="UP000437131">
    <property type="component" value="Unassembled WGS sequence"/>
</dbReference>
<dbReference type="InterPro" id="IPR004393">
    <property type="entry name" value="NadC"/>
</dbReference>
<dbReference type="UniPathway" id="UPA00253">
    <property type="reaction ID" value="UER00331"/>
</dbReference>
<dbReference type="SUPFAM" id="SSF51690">
    <property type="entry name" value="Nicotinate/Quinolinate PRTase C-terminal domain-like"/>
    <property type="match status" value="1"/>
</dbReference>